<keyword evidence="8" id="KW-0811">Translocation</keyword>
<evidence type="ECO:0000256" key="6">
    <source>
        <dbReference type="ARBA" id="ARBA00022816"/>
    </source>
</evidence>
<evidence type="ECO:0000256" key="10">
    <source>
        <dbReference type="ARBA" id="ARBA00023242"/>
    </source>
</evidence>
<evidence type="ECO:0000256" key="9">
    <source>
        <dbReference type="ARBA" id="ARBA00023132"/>
    </source>
</evidence>
<dbReference type="Proteomes" id="UP000284706">
    <property type="component" value="Unassembled WGS sequence"/>
</dbReference>
<feature type="compositionally biased region" description="Low complexity" evidence="15">
    <location>
        <begin position="89"/>
        <end position="102"/>
    </location>
</feature>
<dbReference type="Pfam" id="PF05064">
    <property type="entry name" value="Nsp1_C"/>
    <property type="match status" value="1"/>
</dbReference>
<feature type="compositionally biased region" description="Low complexity" evidence="15">
    <location>
        <begin position="218"/>
        <end position="231"/>
    </location>
</feature>
<keyword evidence="10" id="KW-0539">Nucleus</keyword>
<protein>
    <recommendedName>
        <fullName evidence="11">Nucleoporin NSP1</fullName>
    </recommendedName>
    <alternativeName>
        <fullName evidence="12">Nuclear pore protein NSP1</fullName>
    </alternativeName>
    <alternativeName>
        <fullName evidence="13">Nucleoskeletal-like protein</fullName>
    </alternativeName>
</protein>
<dbReference type="Pfam" id="PF13634">
    <property type="entry name" value="Nucleoporin_FG"/>
    <property type="match status" value="1"/>
</dbReference>
<feature type="region of interest" description="Disordered" evidence="15">
    <location>
        <begin position="513"/>
        <end position="540"/>
    </location>
</feature>
<evidence type="ECO:0000313" key="18">
    <source>
        <dbReference type="Proteomes" id="UP000284706"/>
    </source>
</evidence>
<keyword evidence="7" id="KW-0653">Protein transport</keyword>
<feature type="domain" description="Nucleoporin NSP1-like C-terminal" evidence="16">
    <location>
        <begin position="327"/>
        <end position="428"/>
    </location>
</feature>
<feature type="compositionally biased region" description="Polar residues" evidence="15">
    <location>
        <begin position="22"/>
        <end position="31"/>
    </location>
</feature>
<dbReference type="Gene3D" id="1.20.5.170">
    <property type="match status" value="1"/>
</dbReference>
<evidence type="ECO:0000256" key="8">
    <source>
        <dbReference type="ARBA" id="ARBA00023010"/>
    </source>
</evidence>
<dbReference type="OrthoDB" id="344345at2759"/>
<dbReference type="GO" id="GO:0006405">
    <property type="term" value="P:RNA export from nucleus"/>
    <property type="evidence" value="ECO:0007669"/>
    <property type="project" value="TreeGrafter"/>
</dbReference>
<dbReference type="GO" id="GO:0005543">
    <property type="term" value="F:phospholipid binding"/>
    <property type="evidence" value="ECO:0007669"/>
    <property type="project" value="TreeGrafter"/>
</dbReference>
<dbReference type="InterPro" id="IPR026010">
    <property type="entry name" value="NSP1/NUP62"/>
</dbReference>
<comment type="similarity">
    <text evidence="4">Belongs to the nucleoporin NSP1/NUP62 family.</text>
</comment>
<evidence type="ECO:0000256" key="11">
    <source>
        <dbReference type="ARBA" id="ARBA00068864"/>
    </source>
</evidence>
<feature type="compositionally biased region" description="Basic and acidic residues" evidence="15">
    <location>
        <begin position="297"/>
        <end position="315"/>
    </location>
</feature>
<dbReference type="PANTHER" id="PTHR12084:SF0">
    <property type="entry name" value="NUCLEAR PORE GLYCOPROTEIN P62"/>
    <property type="match status" value="1"/>
</dbReference>
<comment type="subcellular location">
    <subcellularLocation>
        <location evidence="1">Nucleus membrane</location>
        <topology evidence="1">Peripheral membrane protein</topology>
        <orientation evidence="1">Cytoplasmic side</orientation>
    </subcellularLocation>
    <subcellularLocation>
        <location evidence="3">Nucleus membrane</location>
        <topology evidence="3">Peripheral membrane protein</topology>
        <orientation evidence="3">Nucleoplasmic side</orientation>
    </subcellularLocation>
    <subcellularLocation>
        <location evidence="2">Nucleus</location>
        <location evidence="2">Nuclear pore complex</location>
    </subcellularLocation>
</comment>
<evidence type="ECO:0000256" key="3">
    <source>
        <dbReference type="ARBA" id="ARBA00004620"/>
    </source>
</evidence>
<sequence length="540" mass="54450">MSIFGNLGNSNSNTNATPNAFGGSTTNTSSLFGGGNTNQPAGGLFGAPNPSATATSAGTANTAPSTGGGLFGNISKPSTPAFGSGGIFGNTNTPSTTGTTGNIFGGGTNTSSTTSTSGTGGGLFGGGSTTTPASNLFGGAKTDSEANKTATNPTPLFGGSSAFSLPKPGDAGAKSPAPIFGQPASTSATAATGTSTTSGTTSTPSVGTGLFGLPPKPTTSTTSTPAPSTGTGLFGGGTSTSTSDKASPFSLGGNKDSSAASTGGLFGGPSTSKEGEKKESTPSAVAPAFGLFGGPKAADKKEETPAAKEGEKKESTTTAAPNAAALVSVQPPSMLKGKSLEEIVNRWTSDLESNVREFNKFAAEVSVWDRVLIENGNNIAALYSHVLAAERQQNDINESLEHIEQQQKDLATTLDHYEKASQEILGGSLRTLDTGPADNERDKNYMLATELYTQLDDLSGSLTQMIDSVNALSIASKPAESAEDPLSQISQILSSHLESLQWIDGAVREVESKTNEVEKRVKDSGHSLSGSKARGFGLNR</sequence>
<evidence type="ECO:0000256" key="14">
    <source>
        <dbReference type="SAM" id="Coils"/>
    </source>
</evidence>
<dbReference type="InterPro" id="IPR025574">
    <property type="entry name" value="Nucleoporin_FG_rpt"/>
</dbReference>
<evidence type="ECO:0000256" key="2">
    <source>
        <dbReference type="ARBA" id="ARBA00004567"/>
    </source>
</evidence>
<reference evidence="17 18" key="1">
    <citation type="journal article" date="2018" name="Evol. Lett.">
        <title>Horizontal gene cluster transfer increased hallucinogenic mushroom diversity.</title>
        <authorList>
            <person name="Reynolds H.T."/>
            <person name="Vijayakumar V."/>
            <person name="Gluck-Thaler E."/>
            <person name="Korotkin H.B."/>
            <person name="Matheny P.B."/>
            <person name="Slot J.C."/>
        </authorList>
    </citation>
    <scope>NUCLEOTIDE SEQUENCE [LARGE SCALE GENOMIC DNA]</scope>
    <source>
        <strain evidence="17 18">SRW20</strain>
    </source>
</reference>
<evidence type="ECO:0000256" key="12">
    <source>
        <dbReference type="ARBA" id="ARBA00078941"/>
    </source>
</evidence>
<evidence type="ECO:0000256" key="15">
    <source>
        <dbReference type="SAM" id="MobiDB-lite"/>
    </source>
</evidence>
<keyword evidence="5" id="KW-0813">Transport</keyword>
<comment type="caution">
    <text evidence="17">The sequence shown here is derived from an EMBL/GenBank/DDBJ whole genome shotgun (WGS) entry which is preliminary data.</text>
</comment>
<evidence type="ECO:0000313" key="17">
    <source>
        <dbReference type="EMBL" id="PPQ65230.1"/>
    </source>
</evidence>
<accession>A0A409VG49</accession>
<evidence type="ECO:0000256" key="5">
    <source>
        <dbReference type="ARBA" id="ARBA00022448"/>
    </source>
</evidence>
<feature type="compositionally biased region" description="Gly residues" evidence="15">
    <location>
        <begin position="118"/>
        <end position="128"/>
    </location>
</feature>
<dbReference type="FunFam" id="1.20.5.170:FF:000040">
    <property type="entry name" value="Nuclear pore glycoprotein p62"/>
    <property type="match status" value="1"/>
</dbReference>
<keyword evidence="14" id="KW-0175">Coiled coil</keyword>
<keyword evidence="6" id="KW-0509">mRNA transport</keyword>
<dbReference type="AlphaFoldDB" id="A0A409VG49"/>
<gene>
    <name evidence="17" type="ORF">CVT26_000207</name>
</gene>
<keyword evidence="18" id="KW-1185">Reference proteome</keyword>
<feature type="compositionally biased region" description="Low complexity" evidence="15">
    <location>
        <begin position="184"/>
        <end position="208"/>
    </location>
</feature>
<feature type="coiled-coil region" evidence="14">
    <location>
        <begin position="386"/>
        <end position="423"/>
    </location>
</feature>
<dbReference type="STRING" id="231916.A0A409VG49"/>
<evidence type="ECO:0000259" key="16">
    <source>
        <dbReference type="Pfam" id="PF05064"/>
    </source>
</evidence>
<evidence type="ECO:0000256" key="1">
    <source>
        <dbReference type="ARBA" id="ARBA00004335"/>
    </source>
</evidence>
<feature type="compositionally biased region" description="Low complexity" evidence="15">
    <location>
        <begin position="9"/>
        <end position="20"/>
    </location>
</feature>
<evidence type="ECO:0000256" key="4">
    <source>
        <dbReference type="ARBA" id="ARBA00005911"/>
    </source>
</evidence>
<proteinExistence type="inferred from homology"/>
<dbReference type="InParanoid" id="A0A409VG49"/>
<feature type="compositionally biased region" description="Low complexity" evidence="15">
    <location>
        <begin position="46"/>
        <end position="65"/>
    </location>
</feature>
<dbReference type="EMBL" id="NHYE01005657">
    <property type="protein sequence ID" value="PPQ65230.1"/>
    <property type="molecule type" value="Genomic_DNA"/>
</dbReference>
<dbReference type="GO" id="GO:0031965">
    <property type="term" value="C:nuclear membrane"/>
    <property type="evidence" value="ECO:0007669"/>
    <property type="project" value="UniProtKB-SubCell"/>
</dbReference>
<evidence type="ECO:0000256" key="13">
    <source>
        <dbReference type="ARBA" id="ARBA00081079"/>
    </source>
</evidence>
<dbReference type="GO" id="GO:0044613">
    <property type="term" value="C:nuclear pore central transport channel"/>
    <property type="evidence" value="ECO:0007669"/>
    <property type="project" value="TreeGrafter"/>
</dbReference>
<feature type="region of interest" description="Disordered" evidence="15">
    <location>
        <begin position="1"/>
        <end position="319"/>
    </location>
</feature>
<keyword evidence="9" id="KW-0906">Nuclear pore complex</keyword>
<organism evidence="17 18">
    <name type="scientific">Gymnopilus dilepis</name>
    <dbReference type="NCBI Taxonomy" id="231916"/>
    <lineage>
        <taxon>Eukaryota</taxon>
        <taxon>Fungi</taxon>
        <taxon>Dikarya</taxon>
        <taxon>Basidiomycota</taxon>
        <taxon>Agaricomycotina</taxon>
        <taxon>Agaricomycetes</taxon>
        <taxon>Agaricomycetidae</taxon>
        <taxon>Agaricales</taxon>
        <taxon>Agaricineae</taxon>
        <taxon>Hymenogastraceae</taxon>
        <taxon>Gymnopilus</taxon>
    </lineage>
</organism>
<name>A0A409VG49_9AGAR</name>
<feature type="compositionally biased region" description="Basic and acidic residues" evidence="15">
    <location>
        <begin position="513"/>
        <end position="525"/>
    </location>
</feature>
<dbReference type="GO" id="GO:0051028">
    <property type="term" value="P:mRNA transport"/>
    <property type="evidence" value="ECO:0007669"/>
    <property type="project" value="UniProtKB-KW"/>
</dbReference>
<dbReference type="InterPro" id="IPR007758">
    <property type="entry name" value="Nucleoporin_NSP1_C"/>
</dbReference>
<dbReference type="PANTHER" id="PTHR12084">
    <property type="entry name" value="NUCLEAR PORE GLYCOPROTEIN P62-RELATED"/>
    <property type="match status" value="1"/>
</dbReference>
<evidence type="ECO:0000256" key="7">
    <source>
        <dbReference type="ARBA" id="ARBA00022927"/>
    </source>
</evidence>
<dbReference type="GO" id="GO:0006606">
    <property type="term" value="P:protein import into nucleus"/>
    <property type="evidence" value="ECO:0007669"/>
    <property type="project" value="TreeGrafter"/>
</dbReference>
<dbReference type="GO" id="GO:0017056">
    <property type="term" value="F:structural constituent of nuclear pore"/>
    <property type="evidence" value="ECO:0007669"/>
    <property type="project" value="InterPro"/>
</dbReference>